<protein>
    <recommendedName>
        <fullName evidence="3">N-acetyltransferase</fullName>
    </recommendedName>
</protein>
<gene>
    <name evidence="1" type="ORF">GCM10010326_10200</name>
</gene>
<dbReference type="GeneID" id="96289029"/>
<organism evidence="1 2">
    <name type="scientific">Streptomyces xanthochromogenes</name>
    <dbReference type="NCBI Taxonomy" id="67384"/>
    <lineage>
        <taxon>Bacteria</taxon>
        <taxon>Bacillati</taxon>
        <taxon>Actinomycetota</taxon>
        <taxon>Actinomycetes</taxon>
        <taxon>Kitasatosporales</taxon>
        <taxon>Streptomycetaceae</taxon>
        <taxon>Streptomyces</taxon>
    </lineage>
</organism>
<accession>A0ABQ2ZKW3</accession>
<dbReference type="EMBL" id="BMUU01000001">
    <property type="protein sequence ID" value="GGY19225.1"/>
    <property type="molecule type" value="Genomic_DNA"/>
</dbReference>
<proteinExistence type="predicted"/>
<dbReference type="RefSeq" id="WP_190026294.1">
    <property type="nucleotide sequence ID" value="NZ_BMUU01000001.1"/>
</dbReference>
<name>A0ABQ2ZKW3_9ACTN</name>
<dbReference type="Proteomes" id="UP000600946">
    <property type="component" value="Unassembled WGS sequence"/>
</dbReference>
<reference evidence="2" key="1">
    <citation type="journal article" date="2019" name="Int. J. Syst. Evol. Microbiol.">
        <title>The Global Catalogue of Microorganisms (GCM) 10K type strain sequencing project: providing services to taxonomists for standard genome sequencing and annotation.</title>
        <authorList>
            <consortium name="The Broad Institute Genomics Platform"/>
            <consortium name="The Broad Institute Genome Sequencing Center for Infectious Disease"/>
            <person name="Wu L."/>
            <person name="Ma J."/>
        </authorList>
    </citation>
    <scope>NUCLEOTIDE SEQUENCE [LARGE SCALE GENOMIC DNA]</scope>
    <source>
        <strain evidence="2">JCM 4594</strain>
    </source>
</reference>
<evidence type="ECO:0000313" key="1">
    <source>
        <dbReference type="EMBL" id="GGY19225.1"/>
    </source>
</evidence>
<sequence length="252" mass="28108">MTHSNDIVISTLAERPELAARIYEMSDNWPEFIARDLIGYALLARVPEEFPQYCVVATEGDRVIARGFSVPFNATLDGREEMPDRGWDQVLAWAFDDARRGRPVTTASALEITVDLDHLGRGLSYRMLAAMRAAVGRQGLDALVAPVRPTAKHLRPRLPMAEYLREVRDDGLPADPWLRVHVKAGGTIVKAAAASMTVSGTSAEWRRWTGLPFDRDGEIEVPAALVPVHCDTRHDRVSYVEPNVWVRHPLHA</sequence>
<evidence type="ECO:0008006" key="3">
    <source>
        <dbReference type="Google" id="ProtNLM"/>
    </source>
</evidence>
<comment type="caution">
    <text evidence="1">The sequence shown here is derived from an EMBL/GenBank/DDBJ whole genome shotgun (WGS) entry which is preliminary data.</text>
</comment>
<evidence type="ECO:0000313" key="2">
    <source>
        <dbReference type="Proteomes" id="UP000600946"/>
    </source>
</evidence>
<dbReference type="Gene3D" id="3.40.630.30">
    <property type="match status" value="1"/>
</dbReference>
<keyword evidence="2" id="KW-1185">Reference proteome</keyword>